<dbReference type="InterPro" id="IPR001967">
    <property type="entry name" value="Peptidase_S11_N"/>
</dbReference>
<keyword evidence="10" id="KW-1133">Transmembrane helix</keyword>
<feature type="transmembrane region" description="Helical" evidence="10">
    <location>
        <begin position="21"/>
        <end position="44"/>
    </location>
</feature>
<evidence type="ECO:0000256" key="10">
    <source>
        <dbReference type="SAM" id="Phobius"/>
    </source>
</evidence>
<keyword evidence="3" id="KW-0378">Hydrolase</keyword>
<dbReference type="AlphaFoldDB" id="A0A4P6JIU4"/>
<dbReference type="GO" id="GO:0071555">
    <property type="term" value="P:cell wall organization"/>
    <property type="evidence" value="ECO:0007669"/>
    <property type="project" value="UniProtKB-KW"/>
</dbReference>
<dbReference type="PANTHER" id="PTHR21581">
    <property type="entry name" value="D-ALANYL-D-ALANINE CARBOXYPEPTIDASE"/>
    <property type="match status" value="1"/>
</dbReference>
<name>A0A4P6JIU4_KTERU</name>
<keyword evidence="2" id="KW-0732">Signal</keyword>
<keyword evidence="12" id="KW-0645">Protease</keyword>
<proteinExistence type="inferred from homology"/>
<keyword evidence="10" id="KW-0812">Transmembrane</keyword>
<dbReference type="InterPro" id="IPR012338">
    <property type="entry name" value="Beta-lactam/transpept-like"/>
</dbReference>
<evidence type="ECO:0000259" key="11">
    <source>
        <dbReference type="Pfam" id="PF00768"/>
    </source>
</evidence>
<dbReference type="Gene3D" id="3.40.710.10">
    <property type="entry name" value="DD-peptidase/beta-lactamase superfamily"/>
    <property type="match status" value="1"/>
</dbReference>
<feature type="binding site" evidence="8">
    <location>
        <position position="263"/>
    </location>
    <ligand>
        <name>substrate</name>
    </ligand>
</feature>
<keyword evidence="12" id="KW-0121">Carboxypeptidase</keyword>
<organism evidence="12 13">
    <name type="scientific">Ktedonosporobacter rubrisoli</name>
    <dbReference type="NCBI Taxonomy" id="2509675"/>
    <lineage>
        <taxon>Bacteria</taxon>
        <taxon>Bacillati</taxon>
        <taxon>Chloroflexota</taxon>
        <taxon>Ktedonobacteria</taxon>
        <taxon>Ktedonobacterales</taxon>
        <taxon>Ktedonosporobacteraceae</taxon>
        <taxon>Ktedonosporobacter</taxon>
    </lineage>
</organism>
<gene>
    <name evidence="12" type="ORF">EPA93_03010</name>
</gene>
<keyword evidence="4" id="KW-0133">Cell shape</keyword>
<dbReference type="GO" id="GO:0008360">
    <property type="term" value="P:regulation of cell shape"/>
    <property type="evidence" value="ECO:0007669"/>
    <property type="project" value="UniProtKB-KW"/>
</dbReference>
<evidence type="ECO:0000313" key="12">
    <source>
        <dbReference type="EMBL" id="QBD75017.1"/>
    </source>
</evidence>
<dbReference type="GO" id="GO:0009002">
    <property type="term" value="F:serine-type D-Ala-D-Ala carboxypeptidase activity"/>
    <property type="evidence" value="ECO:0007669"/>
    <property type="project" value="InterPro"/>
</dbReference>
<evidence type="ECO:0000256" key="9">
    <source>
        <dbReference type="RuleBase" id="RU004016"/>
    </source>
</evidence>
<dbReference type="OrthoDB" id="7252792at2"/>
<dbReference type="PRINTS" id="PR00725">
    <property type="entry name" value="DADACBPTASE1"/>
</dbReference>
<dbReference type="Pfam" id="PF00768">
    <property type="entry name" value="Peptidase_S11"/>
    <property type="match status" value="1"/>
</dbReference>
<evidence type="ECO:0000256" key="2">
    <source>
        <dbReference type="ARBA" id="ARBA00022729"/>
    </source>
</evidence>
<evidence type="ECO:0000256" key="5">
    <source>
        <dbReference type="ARBA" id="ARBA00022984"/>
    </source>
</evidence>
<evidence type="ECO:0000256" key="6">
    <source>
        <dbReference type="ARBA" id="ARBA00023316"/>
    </source>
</evidence>
<evidence type="ECO:0000256" key="1">
    <source>
        <dbReference type="ARBA" id="ARBA00007164"/>
    </source>
</evidence>
<evidence type="ECO:0000256" key="3">
    <source>
        <dbReference type="ARBA" id="ARBA00022801"/>
    </source>
</evidence>
<evidence type="ECO:0000256" key="8">
    <source>
        <dbReference type="PIRSR" id="PIRSR618044-2"/>
    </source>
</evidence>
<feature type="active site" description="Proton acceptor" evidence="7">
    <location>
        <position position="95"/>
    </location>
</feature>
<dbReference type="GO" id="GO:0009252">
    <property type="term" value="P:peptidoglycan biosynthetic process"/>
    <property type="evidence" value="ECO:0007669"/>
    <property type="project" value="UniProtKB-KW"/>
</dbReference>
<dbReference type="EMBL" id="CP035758">
    <property type="protein sequence ID" value="QBD75017.1"/>
    <property type="molecule type" value="Genomic_DNA"/>
</dbReference>
<feature type="active site" evidence="7">
    <location>
        <position position="151"/>
    </location>
</feature>
<dbReference type="PANTHER" id="PTHR21581:SF33">
    <property type="entry name" value="D-ALANYL-D-ALANINE CARBOXYPEPTIDASE DACB"/>
    <property type="match status" value="1"/>
</dbReference>
<protein>
    <submittedName>
        <fullName evidence="12">D-alanyl-D-alanine carboxypeptidase</fullName>
    </submittedName>
</protein>
<dbReference type="KEGG" id="kbs:EPA93_03010"/>
<feature type="active site" description="Acyl-ester intermediate" evidence="7">
    <location>
        <position position="92"/>
    </location>
</feature>
<dbReference type="SUPFAM" id="SSF56601">
    <property type="entry name" value="beta-lactamase/transpeptidase-like"/>
    <property type="match status" value="1"/>
</dbReference>
<keyword evidence="6" id="KW-0961">Cell wall biogenesis/degradation</keyword>
<evidence type="ECO:0000256" key="4">
    <source>
        <dbReference type="ARBA" id="ARBA00022960"/>
    </source>
</evidence>
<dbReference type="GO" id="GO:0006508">
    <property type="term" value="P:proteolysis"/>
    <property type="evidence" value="ECO:0007669"/>
    <property type="project" value="InterPro"/>
</dbReference>
<reference evidence="12 13" key="1">
    <citation type="submission" date="2019-01" db="EMBL/GenBank/DDBJ databases">
        <title>Ktedonosporobacter rubrisoli SCAWS-G2.</title>
        <authorList>
            <person name="Huang Y."/>
            <person name="Yan B."/>
        </authorList>
    </citation>
    <scope>NUCLEOTIDE SEQUENCE [LARGE SCALE GENOMIC DNA]</scope>
    <source>
        <strain evidence="12 13">SCAWS-G2</strain>
    </source>
</reference>
<dbReference type="InterPro" id="IPR018044">
    <property type="entry name" value="Peptidase_S11"/>
</dbReference>
<keyword evidence="13" id="KW-1185">Reference proteome</keyword>
<keyword evidence="5" id="KW-0573">Peptidoglycan synthesis</keyword>
<dbReference type="Proteomes" id="UP000290365">
    <property type="component" value="Chromosome"/>
</dbReference>
<feature type="domain" description="Peptidase S11 D-alanyl-D-alanine carboxypeptidase A N-terminal" evidence="11">
    <location>
        <begin position="58"/>
        <end position="292"/>
    </location>
</feature>
<evidence type="ECO:0000256" key="7">
    <source>
        <dbReference type="PIRSR" id="PIRSR618044-1"/>
    </source>
</evidence>
<keyword evidence="10" id="KW-0472">Membrane</keyword>
<evidence type="ECO:0000313" key="13">
    <source>
        <dbReference type="Proteomes" id="UP000290365"/>
    </source>
</evidence>
<comment type="similarity">
    <text evidence="1 9">Belongs to the peptidase S11 family.</text>
</comment>
<sequence length="322" mass="35017">MSYGQGGSMQSSKNVTPQKHTIFPIRLPLSILLALLVVITWSVFQQGTAYAASRDTLSSPPAVSAPYAALYDLTYHTSLMTKAATTETEIASTTKIMTALLVLQSYRLDHKVTITQDVINYVNENNASNAGLLVNDKLTVKQLLYAMLLPSGCDAAYAMAVSLKGSLDKFVAEMNQEAELLGLTQTYYTTVDGLHNPDSKGRYGYSTAADLIQLTTYAMQFPLFRQLVGTQTYSLPATSEHHAYTWTNTNHLLGTYPGAIGVKTGTTPWAGYCLVFAAVRNGETLLGVVLSSTSSQQRYTDSTALLNWGFSLFSKSRNRPAA</sequence>
<accession>A0A4P6JIU4</accession>